<reference evidence="5 6" key="1">
    <citation type="submission" date="2018-05" db="EMBL/GenBank/DDBJ databases">
        <title>Reference genomes for bee gut microbiota database.</title>
        <authorList>
            <person name="Ellegaard K.M."/>
        </authorList>
    </citation>
    <scope>NUCLEOTIDE SEQUENCE [LARGE SCALE GENOMIC DNA]</scope>
    <source>
        <strain evidence="5 6">ESL0199</strain>
    </source>
</reference>
<dbReference type="InterPro" id="IPR005475">
    <property type="entry name" value="Transketolase-like_Pyr-bd"/>
</dbReference>
<evidence type="ECO:0000259" key="4">
    <source>
        <dbReference type="SMART" id="SM00861"/>
    </source>
</evidence>
<dbReference type="Pfam" id="PF02780">
    <property type="entry name" value="Transketolase_C"/>
    <property type="match status" value="1"/>
</dbReference>
<dbReference type="InterPro" id="IPR033248">
    <property type="entry name" value="Transketolase_C"/>
</dbReference>
<gene>
    <name evidence="5" type="ORF">DKK74_07550</name>
</gene>
<dbReference type="GO" id="GO:0000287">
    <property type="term" value="F:magnesium ion binding"/>
    <property type="evidence" value="ECO:0007669"/>
    <property type="project" value="UniProtKB-ARBA"/>
</dbReference>
<dbReference type="AlphaFoldDB" id="A0A318MRN1"/>
<dbReference type="EMBL" id="QGLK01000005">
    <property type="protein sequence ID" value="PXY86661.1"/>
    <property type="molecule type" value="Genomic_DNA"/>
</dbReference>
<evidence type="ECO:0000313" key="6">
    <source>
        <dbReference type="Proteomes" id="UP000248128"/>
    </source>
</evidence>
<dbReference type="RefSeq" id="WP_110413486.1">
    <property type="nucleotide sequence ID" value="NZ_QGLK01000005.1"/>
</dbReference>
<proteinExistence type="inferred from homology"/>
<dbReference type="Proteomes" id="UP000248128">
    <property type="component" value="Unassembled WGS sequence"/>
</dbReference>
<dbReference type="PANTHER" id="PTHR43825">
    <property type="entry name" value="PYRUVATE DEHYDROGENASE E1 COMPONENT"/>
    <property type="match status" value="1"/>
</dbReference>
<evidence type="ECO:0000256" key="2">
    <source>
        <dbReference type="ARBA" id="ARBA00007131"/>
    </source>
</evidence>
<sequence>MIERTLENERQEMRQAFCQCLLDLAADDERLILLDADLMSAIGTKPFQEAYPERTVDCGIQEANMIGTAVGLSLTGKIPFAHTFAPFMSRRAMDQIFISGGYSKANVKLVGSDPGITAMTNGGTHMSFEDMGIMRNVPSMTALEATDITMLKWMMSWLAQNYGMQYMRLVRKQCVKVYQEGTHFQIGKAVQVINQSGAEATIIASGICVAESIKAARTLDDEGIPVRVLDMFTWKPLDNQAVADAARQTGAIVTAENHNVNTGLGAAVSEAAAGSCPVPIEFIGVHDRFGQVGDQNYLAQEYGLTAKDIVRAVRKVVDRKHQYLQR</sequence>
<dbReference type="SUPFAM" id="SSF52922">
    <property type="entry name" value="TK C-terminal domain-like"/>
    <property type="match status" value="1"/>
</dbReference>
<feature type="domain" description="Transketolase-like pyrimidine-binding" evidence="4">
    <location>
        <begin position="11"/>
        <end position="177"/>
    </location>
</feature>
<accession>A0A318MRN1</accession>
<comment type="similarity">
    <text evidence="2">Belongs to the transketolase family.</text>
</comment>
<organism evidence="5 6">
    <name type="scientific">Bifidobacterium asteroides</name>
    <dbReference type="NCBI Taxonomy" id="1684"/>
    <lineage>
        <taxon>Bacteria</taxon>
        <taxon>Bacillati</taxon>
        <taxon>Actinomycetota</taxon>
        <taxon>Actinomycetes</taxon>
        <taxon>Bifidobacteriales</taxon>
        <taxon>Bifidobacteriaceae</taxon>
        <taxon>Bifidobacterium</taxon>
    </lineage>
</organism>
<protein>
    <submittedName>
        <fullName evidence="5">Transketolase</fullName>
    </submittedName>
</protein>
<dbReference type="SMART" id="SM00861">
    <property type="entry name" value="Transket_pyr"/>
    <property type="match status" value="1"/>
</dbReference>
<dbReference type="Gene3D" id="3.40.50.920">
    <property type="match status" value="1"/>
</dbReference>
<evidence type="ECO:0000313" key="5">
    <source>
        <dbReference type="EMBL" id="PXY86661.1"/>
    </source>
</evidence>
<dbReference type="SUPFAM" id="SSF52518">
    <property type="entry name" value="Thiamin diphosphate-binding fold (THDP-binding)"/>
    <property type="match status" value="1"/>
</dbReference>
<dbReference type="Pfam" id="PF02779">
    <property type="entry name" value="Transket_pyr"/>
    <property type="match status" value="1"/>
</dbReference>
<dbReference type="Gene3D" id="3.40.50.970">
    <property type="match status" value="1"/>
</dbReference>
<dbReference type="InterPro" id="IPR051157">
    <property type="entry name" value="PDH/Transketolase"/>
</dbReference>
<dbReference type="InterPro" id="IPR009014">
    <property type="entry name" value="Transketo_C/PFOR_II"/>
</dbReference>
<name>A0A318MRN1_9BIFI</name>
<dbReference type="PANTHER" id="PTHR43825:SF1">
    <property type="entry name" value="TRANSKETOLASE-LIKE PYRIMIDINE-BINDING DOMAIN-CONTAINING PROTEIN"/>
    <property type="match status" value="1"/>
</dbReference>
<dbReference type="FunFam" id="3.40.50.970:FF:000129">
    <property type="entry name" value="Transketolase"/>
    <property type="match status" value="1"/>
</dbReference>
<dbReference type="OrthoDB" id="8732661at2"/>
<dbReference type="InterPro" id="IPR029061">
    <property type="entry name" value="THDP-binding"/>
</dbReference>
<comment type="cofactor">
    <cofactor evidence="1">
        <name>thiamine diphosphate</name>
        <dbReference type="ChEBI" id="CHEBI:58937"/>
    </cofactor>
</comment>
<evidence type="ECO:0000256" key="1">
    <source>
        <dbReference type="ARBA" id="ARBA00001964"/>
    </source>
</evidence>
<evidence type="ECO:0000256" key="3">
    <source>
        <dbReference type="ARBA" id="ARBA00023052"/>
    </source>
</evidence>
<keyword evidence="3" id="KW-0786">Thiamine pyrophosphate</keyword>
<comment type="caution">
    <text evidence="5">The sequence shown here is derived from an EMBL/GenBank/DDBJ whole genome shotgun (WGS) entry which is preliminary data.</text>
</comment>
<dbReference type="CDD" id="cd07033">
    <property type="entry name" value="TPP_PYR_DXS_TK_like"/>
    <property type="match status" value="1"/>
</dbReference>